<proteinExistence type="predicted"/>
<organism evidence="1">
    <name type="scientific">Arundo donax</name>
    <name type="common">Giant reed</name>
    <name type="synonym">Donax arundinaceus</name>
    <dbReference type="NCBI Taxonomy" id="35708"/>
    <lineage>
        <taxon>Eukaryota</taxon>
        <taxon>Viridiplantae</taxon>
        <taxon>Streptophyta</taxon>
        <taxon>Embryophyta</taxon>
        <taxon>Tracheophyta</taxon>
        <taxon>Spermatophyta</taxon>
        <taxon>Magnoliopsida</taxon>
        <taxon>Liliopsida</taxon>
        <taxon>Poales</taxon>
        <taxon>Poaceae</taxon>
        <taxon>PACMAD clade</taxon>
        <taxon>Arundinoideae</taxon>
        <taxon>Arundineae</taxon>
        <taxon>Arundo</taxon>
    </lineage>
</organism>
<reference evidence="1" key="2">
    <citation type="journal article" date="2015" name="Data Brief">
        <title>Shoot transcriptome of the giant reed, Arundo donax.</title>
        <authorList>
            <person name="Barrero R.A."/>
            <person name="Guerrero F.D."/>
            <person name="Moolhuijzen P."/>
            <person name="Goolsby J.A."/>
            <person name="Tidwell J."/>
            <person name="Bellgard S.E."/>
            <person name="Bellgard M.I."/>
        </authorList>
    </citation>
    <scope>NUCLEOTIDE SEQUENCE</scope>
    <source>
        <tissue evidence="1">Shoot tissue taken approximately 20 cm above the soil surface</tissue>
    </source>
</reference>
<name>A0A0A9G5T8_ARUDO</name>
<dbReference type="AlphaFoldDB" id="A0A0A9G5T8"/>
<protein>
    <submittedName>
        <fullName evidence="1">Uncharacterized protein</fullName>
    </submittedName>
</protein>
<reference evidence="1" key="1">
    <citation type="submission" date="2014-09" db="EMBL/GenBank/DDBJ databases">
        <authorList>
            <person name="Magalhaes I.L.F."/>
            <person name="Oliveira U."/>
            <person name="Santos F.R."/>
            <person name="Vidigal T.H.D.A."/>
            <person name="Brescovit A.D."/>
            <person name="Santos A.J."/>
        </authorList>
    </citation>
    <scope>NUCLEOTIDE SEQUENCE</scope>
    <source>
        <tissue evidence="1">Shoot tissue taken approximately 20 cm above the soil surface</tissue>
    </source>
</reference>
<sequence>MPPIWSKNFKECHSSKKLSSSGHDLVATIEHIIEPTLEPEIILGRSLCPTRVFTTPT</sequence>
<evidence type="ECO:0000313" key="1">
    <source>
        <dbReference type="EMBL" id="JAE18829.1"/>
    </source>
</evidence>
<dbReference type="EMBL" id="GBRH01179067">
    <property type="protein sequence ID" value="JAE18829.1"/>
    <property type="molecule type" value="Transcribed_RNA"/>
</dbReference>
<accession>A0A0A9G5T8</accession>